<proteinExistence type="predicted"/>
<reference evidence="1 2" key="1">
    <citation type="submission" date="2023-07" db="EMBL/GenBank/DDBJ databases">
        <title>Sequencing the genomes of 1000 actinobacteria strains.</title>
        <authorList>
            <person name="Klenk H.-P."/>
        </authorList>
    </citation>
    <scope>NUCLEOTIDE SEQUENCE [LARGE SCALE GENOMIC DNA]</scope>
    <source>
        <strain evidence="1 2">DSM 19426</strain>
    </source>
</reference>
<dbReference type="Proteomes" id="UP001183648">
    <property type="component" value="Unassembled WGS sequence"/>
</dbReference>
<evidence type="ECO:0000313" key="2">
    <source>
        <dbReference type="Proteomes" id="UP001183648"/>
    </source>
</evidence>
<accession>A0ABU2C139</accession>
<evidence type="ECO:0000313" key="1">
    <source>
        <dbReference type="EMBL" id="MDR7364358.1"/>
    </source>
</evidence>
<comment type="caution">
    <text evidence="1">The sequence shown here is derived from an EMBL/GenBank/DDBJ whole genome shotgun (WGS) entry which is preliminary data.</text>
</comment>
<dbReference type="EMBL" id="JAVDYG010000001">
    <property type="protein sequence ID" value="MDR7364358.1"/>
    <property type="molecule type" value="Genomic_DNA"/>
</dbReference>
<organism evidence="1 2">
    <name type="scientific">Nocardioides marmoribigeumensis</name>
    <dbReference type="NCBI Taxonomy" id="433649"/>
    <lineage>
        <taxon>Bacteria</taxon>
        <taxon>Bacillati</taxon>
        <taxon>Actinomycetota</taxon>
        <taxon>Actinomycetes</taxon>
        <taxon>Propionibacteriales</taxon>
        <taxon>Nocardioidaceae</taxon>
        <taxon>Nocardioides</taxon>
    </lineage>
</organism>
<name>A0ABU2C139_9ACTN</name>
<gene>
    <name evidence="1" type="ORF">J2S63_003911</name>
</gene>
<keyword evidence="2" id="KW-1185">Reference proteome</keyword>
<sequence>MGRRLFDGFPDLRRLTLVSAMRTESGATWMVLRRG</sequence>
<protein>
    <submittedName>
        <fullName evidence="1">Uncharacterized protein</fullName>
    </submittedName>
</protein>